<organism evidence="5 6">
    <name type="scientific">Cymbomonas tetramitiformis</name>
    <dbReference type="NCBI Taxonomy" id="36881"/>
    <lineage>
        <taxon>Eukaryota</taxon>
        <taxon>Viridiplantae</taxon>
        <taxon>Chlorophyta</taxon>
        <taxon>Pyramimonadophyceae</taxon>
        <taxon>Pyramimonadales</taxon>
        <taxon>Pyramimonadaceae</taxon>
        <taxon>Cymbomonas</taxon>
    </lineage>
</organism>
<dbReference type="InterPro" id="IPR050452">
    <property type="entry name" value="Metacaspase"/>
</dbReference>
<evidence type="ECO:0000256" key="1">
    <source>
        <dbReference type="ARBA" id="ARBA00009005"/>
    </source>
</evidence>
<feature type="domain" description="TerD" evidence="4">
    <location>
        <begin position="372"/>
        <end position="544"/>
    </location>
</feature>
<feature type="region of interest" description="Disordered" evidence="2">
    <location>
        <begin position="1"/>
        <end position="23"/>
    </location>
</feature>
<comment type="caution">
    <text evidence="5">The sequence shown here is derived from an EMBL/GenBank/DDBJ whole genome shotgun (WGS) entry which is preliminary data.</text>
</comment>
<accession>A0AAE0BHU8</accession>
<dbReference type="Gene3D" id="2.60.60.30">
    <property type="entry name" value="sav2460 like domains"/>
    <property type="match status" value="1"/>
</dbReference>
<proteinExistence type="inferred from homology"/>
<dbReference type="InterPro" id="IPR003325">
    <property type="entry name" value="TerD"/>
</dbReference>
<sequence>MSAKLQHHLTSSTPLSSDAYTTRGTHVTRTPADKFAVLVGINYYGTPSELGGCINDAQNHYLTLTKHFGFAKENIRLLTDQPGSTSLPTSKNIKEAIEWLISSCKDGDIIFFSFSGHGSQMACTDGSEADGKDEILCPLDLGNTSASWRANAIFDNYLNQKFHDELPVGARCVCAFDCCHSGTMADLPFSRGLGDFAGMARSLSRSFSEMFEASRDAAPADEPDKSRYLTPPPEIAAEIAAAEAAAANTTRSRGFVSLALRDPGDARPPSKDVWAISGCMDNQTSADASIDGKRQGAMTWALLQALKENGWEFQYNALLTSMRNKMKGRFTQLPQISTTRDELFDRYYLGTHDTCDEPFAQVIELDVPQPTELEPGHAFEVADITDKEADVFTLGLSWEITKGKNIDLDASAIMLDSKLNQLDLVYFSQLESKVKGCVKHSGDNRSGAGSGDDESLQIDLNAVSAKMPSCQFIGLVINSYSGQKINDVTSASCHLYDNDRPSIDLARVNLSTTKKLDCTAVLLCCLFRSGNKWFMTAICEAAAGKTVRDNVDELQDFVQRNIQQVKQTAPTSPKVRAVVPKDMRPGSSFKSSRQRYIDKAKELSRCIEGLHLHLRLWKKINSEMAGISAAKLTAVISLVSVHCVLNALSVFNHYQVDMGPLRLHH</sequence>
<name>A0AAE0BHU8_9CHLO</name>
<dbReference type="EMBL" id="LGRX02034869">
    <property type="protein sequence ID" value="KAK3236747.1"/>
    <property type="molecule type" value="Genomic_DNA"/>
</dbReference>
<dbReference type="GO" id="GO:0005737">
    <property type="term" value="C:cytoplasm"/>
    <property type="evidence" value="ECO:0007669"/>
    <property type="project" value="TreeGrafter"/>
</dbReference>
<feature type="domain" description="Peptidase C14 caspase" evidence="3">
    <location>
        <begin position="34"/>
        <end position="340"/>
    </location>
</feature>
<keyword evidence="6" id="KW-1185">Reference proteome</keyword>
<dbReference type="PANTHER" id="PTHR48104">
    <property type="entry name" value="METACASPASE-4"/>
    <property type="match status" value="1"/>
</dbReference>
<evidence type="ECO:0000259" key="3">
    <source>
        <dbReference type="Pfam" id="PF00656"/>
    </source>
</evidence>
<dbReference type="Proteomes" id="UP001190700">
    <property type="component" value="Unassembled WGS sequence"/>
</dbReference>
<dbReference type="Pfam" id="PF02342">
    <property type="entry name" value="TerD"/>
    <property type="match status" value="1"/>
</dbReference>
<gene>
    <name evidence="5" type="ORF">CYMTET_53129</name>
</gene>
<dbReference type="Pfam" id="PF00656">
    <property type="entry name" value="Peptidase_C14"/>
    <property type="match status" value="1"/>
</dbReference>
<evidence type="ECO:0000313" key="5">
    <source>
        <dbReference type="EMBL" id="KAK3236747.1"/>
    </source>
</evidence>
<reference evidence="5 6" key="1">
    <citation type="journal article" date="2015" name="Genome Biol. Evol.">
        <title>Comparative Genomics of a Bacterivorous Green Alga Reveals Evolutionary Causalities and Consequences of Phago-Mixotrophic Mode of Nutrition.</title>
        <authorList>
            <person name="Burns J.A."/>
            <person name="Paasch A."/>
            <person name="Narechania A."/>
            <person name="Kim E."/>
        </authorList>
    </citation>
    <scope>NUCLEOTIDE SEQUENCE [LARGE SCALE GENOMIC DNA]</scope>
    <source>
        <strain evidence="5 6">PLY_AMNH</strain>
    </source>
</reference>
<dbReference type="GO" id="GO:0004197">
    <property type="term" value="F:cysteine-type endopeptidase activity"/>
    <property type="evidence" value="ECO:0007669"/>
    <property type="project" value="InterPro"/>
</dbReference>
<evidence type="ECO:0000313" key="6">
    <source>
        <dbReference type="Proteomes" id="UP001190700"/>
    </source>
</evidence>
<dbReference type="PANTHER" id="PTHR48104:SF30">
    <property type="entry name" value="METACASPASE-1"/>
    <property type="match status" value="1"/>
</dbReference>
<protein>
    <submittedName>
        <fullName evidence="5">Uncharacterized protein</fullName>
    </submittedName>
</protein>
<evidence type="ECO:0000259" key="4">
    <source>
        <dbReference type="Pfam" id="PF02342"/>
    </source>
</evidence>
<comment type="similarity">
    <text evidence="1">Belongs to the peptidase C14B family.</text>
</comment>
<dbReference type="CDD" id="cd06974">
    <property type="entry name" value="TerD_like"/>
    <property type="match status" value="1"/>
</dbReference>
<dbReference type="GO" id="GO:0006508">
    <property type="term" value="P:proteolysis"/>
    <property type="evidence" value="ECO:0007669"/>
    <property type="project" value="InterPro"/>
</dbReference>
<evidence type="ECO:0000256" key="2">
    <source>
        <dbReference type="SAM" id="MobiDB-lite"/>
    </source>
</evidence>
<dbReference type="Gene3D" id="3.40.50.12660">
    <property type="match status" value="2"/>
</dbReference>
<feature type="compositionally biased region" description="Polar residues" evidence="2">
    <location>
        <begin position="8"/>
        <end position="23"/>
    </location>
</feature>
<dbReference type="AlphaFoldDB" id="A0AAE0BHU8"/>
<dbReference type="InterPro" id="IPR011600">
    <property type="entry name" value="Pept_C14_caspase"/>
</dbReference>